<dbReference type="KEGG" id="cci:CC1G_11403"/>
<dbReference type="RefSeq" id="XP_001841240.1">
    <property type="nucleotide sequence ID" value="XM_001841188.1"/>
</dbReference>
<protein>
    <recommendedName>
        <fullName evidence="4">F-box domain-containing protein</fullName>
    </recommendedName>
</protein>
<evidence type="ECO:0000313" key="2">
    <source>
        <dbReference type="EMBL" id="EAU80603.1"/>
    </source>
</evidence>
<dbReference type="VEuPathDB" id="FungiDB:CC1G_11403"/>
<dbReference type="Proteomes" id="UP000001861">
    <property type="component" value="Unassembled WGS sequence"/>
</dbReference>
<reference evidence="2 3" key="1">
    <citation type="journal article" date="2010" name="Proc. Natl. Acad. Sci. U.S.A.">
        <title>Insights into evolution of multicellular fungi from the assembled chromosomes of the mushroom Coprinopsis cinerea (Coprinus cinereus).</title>
        <authorList>
            <person name="Stajich J.E."/>
            <person name="Wilke S.K."/>
            <person name="Ahren D."/>
            <person name="Au C.H."/>
            <person name="Birren B.W."/>
            <person name="Borodovsky M."/>
            <person name="Burns C."/>
            <person name="Canback B."/>
            <person name="Casselton L.A."/>
            <person name="Cheng C.K."/>
            <person name="Deng J."/>
            <person name="Dietrich F.S."/>
            <person name="Fargo D.C."/>
            <person name="Farman M.L."/>
            <person name="Gathman A.C."/>
            <person name="Goldberg J."/>
            <person name="Guigo R."/>
            <person name="Hoegger P.J."/>
            <person name="Hooker J.B."/>
            <person name="Huggins A."/>
            <person name="James T.Y."/>
            <person name="Kamada T."/>
            <person name="Kilaru S."/>
            <person name="Kodira C."/>
            <person name="Kues U."/>
            <person name="Kupfer D."/>
            <person name="Kwan H.S."/>
            <person name="Lomsadze A."/>
            <person name="Li W."/>
            <person name="Lilly W.W."/>
            <person name="Ma L.J."/>
            <person name="Mackey A.J."/>
            <person name="Manning G."/>
            <person name="Martin F."/>
            <person name="Muraguchi H."/>
            <person name="Natvig D.O."/>
            <person name="Palmerini H."/>
            <person name="Ramesh M.A."/>
            <person name="Rehmeyer C.J."/>
            <person name="Roe B.A."/>
            <person name="Shenoy N."/>
            <person name="Stanke M."/>
            <person name="Ter-Hovhannisyan V."/>
            <person name="Tunlid A."/>
            <person name="Velagapudi R."/>
            <person name="Vision T.J."/>
            <person name="Zeng Q."/>
            <person name="Zolan M.E."/>
            <person name="Pukkila P.J."/>
        </authorList>
    </citation>
    <scope>NUCLEOTIDE SEQUENCE [LARGE SCALE GENOMIC DNA]</scope>
    <source>
        <strain evidence="3">Okayama-7 / 130 / ATCC MYA-4618 / FGSC 9003</strain>
    </source>
</reference>
<dbReference type="GeneID" id="6017917"/>
<organism evidence="2 3">
    <name type="scientific">Coprinopsis cinerea (strain Okayama-7 / 130 / ATCC MYA-4618 / FGSC 9003)</name>
    <name type="common">Inky cap fungus</name>
    <name type="synonym">Hormographiella aspergillata</name>
    <dbReference type="NCBI Taxonomy" id="240176"/>
    <lineage>
        <taxon>Eukaryota</taxon>
        <taxon>Fungi</taxon>
        <taxon>Dikarya</taxon>
        <taxon>Basidiomycota</taxon>
        <taxon>Agaricomycotina</taxon>
        <taxon>Agaricomycetes</taxon>
        <taxon>Agaricomycetidae</taxon>
        <taxon>Agaricales</taxon>
        <taxon>Agaricineae</taxon>
        <taxon>Psathyrellaceae</taxon>
        <taxon>Coprinopsis</taxon>
    </lineage>
</organism>
<dbReference type="InParanoid" id="A8PGL6"/>
<sequence length="506" mass="57461">MVRNAGARGSNVSRSDVTQAIDNRQMAPSQTSDIPFPPELLEKIFTFANDGTRFIDFFDFMLVCRAFRDTVYGMATLWTDFNVNLERDTDMRDLLECLKYWFKRAKELPVTARFVCCDYLLPRQMELLHAFLFSDDTRLLEGLSISLREAALLGAEWIGKFLDASLPAADGARSRFAGMKTVRLGVNGVIALRGHRTLPKLFPSAETLEIVCDNLYTVVNDDGPYIRWPVQLTSANLRELRIRIPIPANHHDEVLDLLHKLLVQLPDIQVLDLAIVPRGKYTEPSLLGPNSPAPLNVTHNSLTDLTLTGCMVFISTYVLPRLTCPKLRALRLENHRSVADQSRGSHHVIAISILAFKERSKWELEHLALIDSRIDDDAVEGLLSDLHSLVSFKLVVWANADGKFFGRLQDLARTQPVLPLLEELFVACVHYEFYEVIVGHKVHYLPPREVVDFDRKGFDRFTAYASRPLNKVALSVDRRTIAFSMGLSPREVKRMRDEMKIPMFVP</sequence>
<dbReference type="AlphaFoldDB" id="A8PGL6"/>
<feature type="compositionally biased region" description="Polar residues" evidence="1">
    <location>
        <begin position="10"/>
        <end position="33"/>
    </location>
</feature>
<dbReference type="SUPFAM" id="SSF52047">
    <property type="entry name" value="RNI-like"/>
    <property type="match status" value="1"/>
</dbReference>
<dbReference type="EMBL" id="AACS02000005">
    <property type="protein sequence ID" value="EAU80603.1"/>
    <property type="molecule type" value="Genomic_DNA"/>
</dbReference>
<accession>A8PGL6</accession>
<evidence type="ECO:0000256" key="1">
    <source>
        <dbReference type="SAM" id="MobiDB-lite"/>
    </source>
</evidence>
<name>A8PGL6_COPC7</name>
<gene>
    <name evidence="2" type="ORF">CC1G_11403</name>
</gene>
<feature type="region of interest" description="Disordered" evidence="1">
    <location>
        <begin position="1"/>
        <end position="34"/>
    </location>
</feature>
<comment type="caution">
    <text evidence="2">The sequence shown here is derived from an EMBL/GenBank/DDBJ whole genome shotgun (WGS) entry which is preliminary data.</text>
</comment>
<evidence type="ECO:0008006" key="4">
    <source>
        <dbReference type="Google" id="ProtNLM"/>
    </source>
</evidence>
<evidence type="ECO:0000313" key="3">
    <source>
        <dbReference type="Proteomes" id="UP000001861"/>
    </source>
</evidence>
<proteinExistence type="predicted"/>
<keyword evidence="3" id="KW-1185">Reference proteome</keyword>